<reference evidence="2 3" key="1">
    <citation type="submission" date="2021-02" db="EMBL/GenBank/DDBJ databases">
        <title>Porcisia hertigi Genome sequencing and assembly.</title>
        <authorList>
            <person name="Almutairi H."/>
            <person name="Gatherer D."/>
        </authorList>
    </citation>
    <scope>NUCLEOTIDE SEQUENCE [LARGE SCALE GENOMIC DNA]</scope>
    <source>
        <strain evidence="2 3">C119</strain>
    </source>
</reference>
<dbReference type="Proteomes" id="UP000674318">
    <property type="component" value="Unassembled WGS sequence"/>
</dbReference>
<keyword evidence="3" id="KW-1185">Reference proteome</keyword>
<dbReference type="EMBL" id="JAFJZO010000034">
    <property type="protein sequence ID" value="KAG5493986.1"/>
    <property type="molecule type" value="Genomic_DNA"/>
</dbReference>
<dbReference type="OrthoDB" id="272549at2759"/>
<comment type="caution">
    <text evidence="2">The sequence shown here is derived from an EMBL/GenBank/DDBJ whole genome shotgun (WGS) entry which is preliminary data.</text>
</comment>
<evidence type="ECO:0000256" key="1">
    <source>
        <dbReference type="SAM" id="MobiDB-lite"/>
    </source>
</evidence>
<dbReference type="SMART" id="SM00368">
    <property type="entry name" value="LRR_RI"/>
    <property type="match status" value="3"/>
</dbReference>
<dbReference type="SUPFAM" id="SSF52047">
    <property type="entry name" value="RNI-like"/>
    <property type="match status" value="1"/>
</dbReference>
<dbReference type="AlphaFoldDB" id="A0A836L0F9"/>
<dbReference type="KEGG" id="phet:94287941"/>
<proteinExistence type="predicted"/>
<feature type="region of interest" description="Disordered" evidence="1">
    <location>
        <begin position="1"/>
        <end position="34"/>
    </location>
</feature>
<dbReference type="GeneID" id="94287941"/>
<dbReference type="InterPro" id="IPR001611">
    <property type="entry name" value="Leu-rich_rpt"/>
</dbReference>
<evidence type="ECO:0000313" key="3">
    <source>
        <dbReference type="Proteomes" id="UP000674318"/>
    </source>
</evidence>
<dbReference type="InterPro" id="IPR032675">
    <property type="entry name" value="LRR_dom_sf"/>
</dbReference>
<sequence length="359" mass="38513">MPSHPKSQASKHDARNTMKKKAPQSASVTRGDASVETLNSAASLPAATGSVASNSTPKGVAVLSTSEQERAVEAIKMTVSAVSSREELRKDSIYRIMHALPRSDMLEVVRSRFAKTHCERAAAYFDLSYMKNPLRHLRLQIGCDGPTGIHLFFNRIAAHRHTLRVVDFSRNRLGADDVVLLCNTLGLGSAGDAAAAMITAKSPPACIAVASTTSTTTEAPVGQSSSLELLDLSYNAKIGNDGAVHVVRALRRCPSIRAVIMKSVGLDDDCAGIIADVLRGWPAPPLHAHPTSTHALLRPASASATKFYLNLNENYIGARGTQVLGKGLPDHVSLTLVKQRVAPARDLKRWREDNGDTCR</sequence>
<accession>A0A836L0F9</accession>
<dbReference type="RefSeq" id="XP_067754021.1">
    <property type="nucleotide sequence ID" value="XM_067897864.1"/>
</dbReference>
<dbReference type="Pfam" id="PF13516">
    <property type="entry name" value="LRR_6"/>
    <property type="match status" value="2"/>
</dbReference>
<gene>
    <name evidence="2" type="ORF">JKF63_01819</name>
</gene>
<name>A0A836L0F9_9TRYP</name>
<protein>
    <submittedName>
        <fullName evidence="2">Uncharacterized protein</fullName>
    </submittedName>
</protein>
<organism evidence="2 3">
    <name type="scientific">Porcisia hertigi</name>
    <dbReference type="NCBI Taxonomy" id="2761500"/>
    <lineage>
        <taxon>Eukaryota</taxon>
        <taxon>Discoba</taxon>
        <taxon>Euglenozoa</taxon>
        <taxon>Kinetoplastea</taxon>
        <taxon>Metakinetoplastina</taxon>
        <taxon>Trypanosomatida</taxon>
        <taxon>Trypanosomatidae</taxon>
        <taxon>Leishmaniinae</taxon>
        <taxon>Porcisia</taxon>
    </lineage>
</organism>
<evidence type="ECO:0000313" key="2">
    <source>
        <dbReference type="EMBL" id="KAG5493986.1"/>
    </source>
</evidence>
<dbReference type="Gene3D" id="3.80.10.10">
    <property type="entry name" value="Ribonuclease Inhibitor"/>
    <property type="match status" value="1"/>
</dbReference>